<proteinExistence type="predicted"/>
<keyword evidence="3" id="KW-1185">Reference proteome</keyword>
<dbReference type="RefSeq" id="WP_380542669.1">
    <property type="nucleotide sequence ID" value="NZ_JBHFAB010000030.1"/>
</dbReference>
<feature type="domain" description="HTH luxR-type" evidence="1">
    <location>
        <begin position="1"/>
        <end position="62"/>
    </location>
</feature>
<dbReference type="InterPro" id="IPR000792">
    <property type="entry name" value="Tscrpt_reg_LuxR_C"/>
</dbReference>
<dbReference type="InterPro" id="IPR016032">
    <property type="entry name" value="Sig_transdc_resp-reg_C-effctor"/>
</dbReference>
<gene>
    <name evidence="2" type="ORF">ACEZDE_29615</name>
</gene>
<comment type="caution">
    <text evidence="2">The sequence shown here is derived from an EMBL/GenBank/DDBJ whole genome shotgun (WGS) entry which is preliminary data.</text>
</comment>
<evidence type="ECO:0000259" key="1">
    <source>
        <dbReference type="PROSITE" id="PS50043"/>
    </source>
</evidence>
<dbReference type="PROSITE" id="PS50043">
    <property type="entry name" value="HTH_LUXR_2"/>
    <property type="match status" value="1"/>
</dbReference>
<dbReference type="EMBL" id="JBHFAB010000030">
    <property type="protein sequence ID" value="MFC1420771.1"/>
    <property type="molecule type" value="Genomic_DNA"/>
</dbReference>
<name>A0ABV6W4L4_9ACTN</name>
<organism evidence="2 3">
    <name type="scientific">Streptacidiphilus cavernicola</name>
    <dbReference type="NCBI Taxonomy" id="3342716"/>
    <lineage>
        <taxon>Bacteria</taxon>
        <taxon>Bacillati</taxon>
        <taxon>Actinomycetota</taxon>
        <taxon>Actinomycetes</taxon>
        <taxon>Kitasatosporales</taxon>
        <taxon>Streptomycetaceae</taxon>
        <taxon>Streptacidiphilus</taxon>
    </lineage>
</organism>
<reference evidence="2 3" key="1">
    <citation type="submission" date="2024-09" db="EMBL/GenBank/DDBJ databases">
        <authorList>
            <person name="Lee S.D."/>
        </authorList>
    </citation>
    <scope>NUCLEOTIDE SEQUENCE [LARGE SCALE GENOMIC DNA]</scope>
    <source>
        <strain evidence="2 3">N8-3</strain>
    </source>
</reference>
<sequence>MPDLPPTDEQVLNAAASGYSAHTIARLLGVEDTAVRRTIARIRRRLGAHSLDHAVQIHQTRTEQPDA</sequence>
<protein>
    <submittedName>
        <fullName evidence="2">LuxR C-terminal-related transcriptional regulator</fullName>
    </submittedName>
</protein>
<dbReference type="SMART" id="SM00421">
    <property type="entry name" value="HTH_LUXR"/>
    <property type="match status" value="1"/>
</dbReference>
<dbReference type="SUPFAM" id="SSF46894">
    <property type="entry name" value="C-terminal effector domain of the bipartite response regulators"/>
    <property type="match status" value="1"/>
</dbReference>
<dbReference type="Gene3D" id="1.10.10.10">
    <property type="entry name" value="Winged helix-like DNA-binding domain superfamily/Winged helix DNA-binding domain"/>
    <property type="match status" value="1"/>
</dbReference>
<evidence type="ECO:0000313" key="3">
    <source>
        <dbReference type="Proteomes" id="UP001592531"/>
    </source>
</evidence>
<dbReference type="InterPro" id="IPR036388">
    <property type="entry name" value="WH-like_DNA-bd_sf"/>
</dbReference>
<dbReference type="Pfam" id="PF00196">
    <property type="entry name" value="GerE"/>
    <property type="match status" value="1"/>
</dbReference>
<accession>A0ABV6W4L4</accession>
<dbReference type="Proteomes" id="UP001592531">
    <property type="component" value="Unassembled WGS sequence"/>
</dbReference>
<evidence type="ECO:0000313" key="2">
    <source>
        <dbReference type="EMBL" id="MFC1420771.1"/>
    </source>
</evidence>